<evidence type="ECO:0000256" key="4">
    <source>
        <dbReference type="ARBA" id="ARBA00022989"/>
    </source>
</evidence>
<dbReference type="InterPro" id="IPR057530">
    <property type="entry name" value="TIM-barrel_MTC6"/>
</dbReference>
<evidence type="ECO:0000256" key="8">
    <source>
        <dbReference type="ARBA" id="ARBA00038159"/>
    </source>
</evidence>
<keyword evidence="13" id="KW-1185">Reference proteome</keyword>
<dbReference type="SUPFAM" id="SSF56436">
    <property type="entry name" value="C-type lectin-like"/>
    <property type="match status" value="1"/>
</dbReference>
<dbReference type="OrthoDB" id="5573651at2759"/>
<name>A0A6A6RC91_9PEZI</name>
<dbReference type="InterPro" id="IPR016186">
    <property type="entry name" value="C-type_lectin-like/link_sf"/>
</dbReference>
<dbReference type="PANTHER" id="PTHR35518">
    <property type="entry name" value="MAINTENANCE OF TELOMOERE CAPPING"/>
    <property type="match status" value="1"/>
</dbReference>
<evidence type="ECO:0000256" key="5">
    <source>
        <dbReference type="ARBA" id="ARBA00023136"/>
    </source>
</evidence>
<feature type="transmembrane region" description="Helical" evidence="10">
    <location>
        <begin position="595"/>
        <end position="616"/>
    </location>
</feature>
<comment type="similarity">
    <text evidence="8">Belongs to the MTC6 family.</text>
</comment>
<evidence type="ECO:0000256" key="1">
    <source>
        <dbReference type="ARBA" id="ARBA00004479"/>
    </source>
</evidence>
<dbReference type="InterPro" id="IPR016187">
    <property type="entry name" value="CTDL_fold"/>
</dbReference>
<dbReference type="EMBL" id="MU004181">
    <property type="protein sequence ID" value="KAF2502488.1"/>
    <property type="molecule type" value="Genomic_DNA"/>
</dbReference>
<comment type="subcellular location">
    <subcellularLocation>
        <location evidence="1">Membrane</location>
        <topology evidence="1">Single-pass type I membrane protein</topology>
    </subcellularLocation>
</comment>
<protein>
    <recommendedName>
        <fullName evidence="9">Maintenance of telomere capping protein 6</fullName>
    </recommendedName>
</protein>
<accession>A0A6A6RC91</accession>
<organism evidence="12 13">
    <name type="scientific">Lophium mytilinum</name>
    <dbReference type="NCBI Taxonomy" id="390894"/>
    <lineage>
        <taxon>Eukaryota</taxon>
        <taxon>Fungi</taxon>
        <taxon>Dikarya</taxon>
        <taxon>Ascomycota</taxon>
        <taxon>Pezizomycotina</taxon>
        <taxon>Dothideomycetes</taxon>
        <taxon>Pleosporomycetidae</taxon>
        <taxon>Mytilinidiales</taxon>
        <taxon>Mytilinidiaceae</taxon>
        <taxon>Lophium</taxon>
    </lineage>
</organism>
<evidence type="ECO:0000313" key="12">
    <source>
        <dbReference type="EMBL" id="KAF2502488.1"/>
    </source>
</evidence>
<dbReference type="Proteomes" id="UP000799750">
    <property type="component" value="Unassembled WGS sequence"/>
</dbReference>
<dbReference type="Gene3D" id="3.10.100.10">
    <property type="entry name" value="Mannose-Binding Protein A, subunit A"/>
    <property type="match status" value="1"/>
</dbReference>
<reference evidence="12" key="1">
    <citation type="journal article" date="2020" name="Stud. Mycol.">
        <title>101 Dothideomycetes genomes: a test case for predicting lifestyles and emergence of pathogens.</title>
        <authorList>
            <person name="Haridas S."/>
            <person name="Albert R."/>
            <person name="Binder M."/>
            <person name="Bloem J."/>
            <person name="Labutti K."/>
            <person name="Salamov A."/>
            <person name="Andreopoulos B."/>
            <person name="Baker S."/>
            <person name="Barry K."/>
            <person name="Bills G."/>
            <person name="Bluhm B."/>
            <person name="Cannon C."/>
            <person name="Castanera R."/>
            <person name="Culley D."/>
            <person name="Daum C."/>
            <person name="Ezra D."/>
            <person name="Gonzalez J."/>
            <person name="Henrissat B."/>
            <person name="Kuo A."/>
            <person name="Liang C."/>
            <person name="Lipzen A."/>
            <person name="Lutzoni F."/>
            <person name="Magnuson J."/>
            <person name="Mondo S."/>
            <person name="Nolan M."/>
            <person name="Ohm R."/>
            <person name="Pangilinan J."/>
            <person name="Park H.-J."/>
            <person name="Ramirez L."/>
            <person name="Alfaro M."/>
            <person name="Sun H."/>
            <person name="Tritt A."/>
            <person name="Yoshinaga Y."/>
            <person name="Zwiers L.-H."/>
            <person name="Turgeon B."/>
            <person name="Goodwin S."/>
            <person name="Spatafora J."/>
            <person name="Crous P."/>
            <person name="Grigoriev I."/>
        </authorList>
    </citation>
    <scope>NUCLEOTIDE SEQUENCE</scope>
    <source>
        <strain evidence="12">CBS 269.34</strain>
    </source>
</reference>
<gene>
    <name evidence="12" type="ORF">BU16DRAFT_587709</name>
</gene>
<dbReference type="CDD" id="cd00037">
    <property type="entry name" value="CLECT"/>
    <property type="match status" value="1"/>
</dbReference>
<evidence type="ECO:0000256" key="6">
    <source>
        <dbReference type="ARBA" id="ARBA00023180"/>
    </source>
</evidence>
<dbReference type="AlphaFoldDB" id="A0A6A6RC91"/>
<evidence type="ECO:0000256" key="9">
    <source>
        <dbReference type="ARBA" id="ARBA00039865"/>
    </source>
</evidence>
<keyword evidence="4 10" id="KW-1133">Transmembrane helix</keyword>
<evidence type="ECO:0000313" key="13">
    <source>
        <dbReference type="Proteomes" id="UP000799750"/>
    </source>
</evidence>
<keyword evidence="3" id="KW-0732">Signal</keyword>
<keyword evidence="5 10" id="KW-0472">Membrane</keyword>
<proteinExistence type="inferred from homology"/>
<dbReference type="Pfam" id="PF25506">
    <property type="entry name" value="TIM-barrel_MTC6"/>
    <property type="match status" value="1"/>
</dbReference>
<keyword evidence="2 10" id="KW-0812">Transmembrane</keyword>
<keyword evidence="6" id="KW-0325">Glycoprotein</keyword>
<evidence type="ECO:0000256" key="2">
    <source>
        <dbReference type="ARBA" id="ARBA00022692"/>
    </source>
</evidence>
<comment type="function">
    <text evidence="7">May be involved in telomere capping.</text>
</comment>
<evidence type="ECO:0000256" key="10">
    <source>
        <dbReference type="SAM" id="Phobius"/>
    </source>
</evidence>
<evidence type="ECO:0000256" key="3">
    <source>
        <dbReference type="ARBA" id="ARBA00022729"/>
    </source>
</evidence>
<dbReference type="GO" id="GO:0016020">
    <property type="term" value="C:membrane"/>
    <property type="evidence" value="ECO:0007669"/>
    <property type="project" value="UniProtKB-SubCell"/>
</dbReference>
<feature type="domain" description="MTC6 partial TIM-barrel" evidence="11">
    <location>
        <begin position="21"/>
        <end position="434"/>
    </location>
</feature>
<evidence type="ECO:0000259" key="11">
    <source>
        <dbReference type="Pfam" id="PF25506"/>
    </source>
</evidence>
<sequence length="644" mass="69497">MTSPYPYDPDPQAVIVAPWSVAFRAQRDVGLKVPINYVTVPAVSLKAACFSHNQYEDSAAQKCFSNLLSIGFKRFMIDVYWDTGRSQWSLCPAEIPESASPSDDSTSISIVQSTSFQSLMTAPISLRDGTLASSPVARADSTTASVPALSSTSSSSRSTTSINARLRTSTNSIYPKTAGEPLVQIGPYNCTSTLGLQFLASILSDYLKDTSTTISASLTYLVLNIHVAAPYSSPTSPAIQPDSSALPQDENFLGHLLSSNLSSYLYTPTMLRSQRENLNESWHLDQPNLPAAGYYNTSTSGNGIPSTENGWPTETYMEFKNYLRLVISLGAVDPQMASYDFTNDADTIFPLDEIVSMKDVSISTSSGSVTAGCLFNPNITTVTSETNSSWAMFPASSLPNLASNPNATIPIPIITNLTSCGISPLLNVSLSNTTADTNPIAYLSFAHSTLWSWAPGSPNNSTLIDDDPNNDLRCAALYGDSNGRWRAVECTSSHRVACRGSTPYTWSITPDLFVYAEAHQACPDGTKFSTPRTGLENAYLYTTALASATTGSSDPGDPPIIYLDLNSLDYADCWVMGANSTCPYKNADNTNHTKIVVVPTVATVIVFVLAVATFFVKCASNRRDLRRGKRRRNMAGWDYEGVPS</sequence>
<evidence type="ECO:0000256" key="7">
    <source>
        <dbReference type="ARBA" id="ARBA00037703"/>
    </source>
</evidence>
<dbReference type="PANTHER" id="PTHR35518:SF2">
    <property type="entry name" value="MAINTENANCE OF TELOMERE CAPPING PROTEIN 6"/>
    <property type="match status" value="1"/>
</dbReference>
<dbReference type="InterPro" id="IPR051008">
    <property type="entry name" value="Telomere_Capping_Maintenance"/>
</dbReference>